<dbReference type="PANTHER" id="PTHR10407:SF10">
    <property type="entry name" value="HUNTINGTIN-INTERACTING PROTEIN 1-RELATED PROTEIN"/>
    <property type="match status" value="1"/>
</dbReference>
<feature type="compositionally biased region" description="Basic and acidic residues" evidence="6">
    <location>
        <begin position="951"/>
        <end position="962"/>
    </location>
</feature>
<dbReference type="InterPro" id="IPR011417">
    <property type="entry name" value="ANTH_dom"/>
</dbReference>
<dbReference type="GO" id="GO:0035615">
    <property type="term" value="F:clathrin adaptor activity"/>
    <property type="evidence" value="ECO:0007669"/>
    <property type="project" value="TreeGrafter"/>
</dbReference>
<dbReference type="Gene3D" id="1.25.40.90">
    <property type="match status" value="1"/>
</dbReference>
<dbReference type="Proteomes" id="UP000694701">
    <property type="component" value="Unplaced"/>
</dbReference>
<name>A0A8C2HFG5_CYPCA</name>
<evidence type="ECO:0000256" key="5">
    <source>
        <dbReference type="SAM" id="Coils"/>
    </source>
</evidence>
<dbReference type="Gene3D" id="1.20.1410.10">
    <property type="entry name" value="I/LWEQ domain"/>
    <property type="match status" value="1"/>
</dbReference>
<dbReference type="InterPro" id="IPR002558">
    <property type="entry name" value="ILWEQ_dom"/>
</dbReference>
<dbReference type="SUPFAM" id="SSF109885">
    <property type="entry name" value="I/LWEQ domain"/>
    <property type="match status" value="1"/>
</dbReference>
<dbReference type="GO" id="GO:0080025">
    <property type="term" value="F:phosphatidylinositol-3,5-bisphosphate binding"/>
    <property type="evidence" value="ECO:0007669"/>
    <property type="project" value="TreeGrafter"/>
</dbReference>
<keyword evidence="3" id="KW-0963">Cytoplasm</keyword>
<feature type="region of interest" description="Disordered" evidence="6">
    <location>
        <begin position="951"/>
        <end position="978"/>
    </location>
</feature>
<dbReference type="Ensembl" id="ENSCCRT00020045099.1">
    <property type="protein sequence ID" value="ENSCCRP00020041341.1"/>
    <property type="gene ID" value="ENSCCRG00020015915.1"/>
</dbReference>
<evidence type="ECO:0000256" key="3">
    <source>
        <dbReference type="ARBA" id="ARBA00022490"/>
    </source>
</evidence>
<comment type="similarity">
    <text evidence="2">Belongs to the SLA2 family.</text>
</comment>
<dbReference type="GO" id="GO:0032051">
    <property type="term" value="F:clathrin light chain binding"/>
    <property type="evidence" value="ECO:0007669"/>
    <property type="project" value="TreeGrafter"/>
</dbReference>
<dbReference type="Pfam" id="PF07651">
    <property type="entry name" value="ANTH"/>
    <property type="match status" value="1"/>
</dbReference>
<evidence type="ECO:0000256" key="1">
    <source>
        <dbReference type="ARBA" id="ARBA00004496"/>
    </source>
</evidence>
<dbReference type="GO" id="GO:0030864">
    <property type="term" value="C:cortical actin cytoskeleton"/>
    <property type="evidence" value="ECO:0007669"/>
    <property type="project" value="TreeGrafter"/>
</dbReference>
<evidence type="ECO:0000259" key="7">
    <source>
        <dbReference type="PROSITE" id="PS50945"/>
    </source>
</evidence>
<feature type="coiled-coil region" evidence="5">
    <location>
        <begin position="355"/>
        <end position="513"/>
    </location>
</feature>
<dbReference type="AlphaFoldDB" id="A0A8C2HFG5"/>
<comment type="subcellular location">
    <subcellularLocation>
        <location evidence="1">Cytoplasm</location>
    </subcellularLocation>
</comment>
<dbReference type="InterPro" id="IPR013809">
    <property type="entry name" value="ENTH"/>
</dbReference>
<proteinExistence type="inferred from homology"/>
<dbReference type="PANTHER" id="PTHR10407">
    <property type="entry name" value="HUNTINGTIN INTERACTING PROTEIN 1"/>
    <property type="match status" value="1"/>
</dbReference>
<evidence type="ECO:0000256" key="6">
    <source>
        <dbReference type="SAM" id="MobiDB-lite"/>
    </source>
</evidence>
<reference evidence="8" key="1">
    <citation type="submission" date="2025-08" db="UniProtKB">
        <authorList>
            <consortium name="Ensembl"/>
        </authorList>
    </citation>
    <scope>IDENTIFICATION</scope>
</reference>
<dbReference type="SUPFAM" id="SSF48464">
    <property type="entry name" value="ENTH/VHS domain"/>
    <property type="match status" value="1"/>
</dbReference>
<dbReference type="PROSITE" id="PS50945">
    <property type="entry name" value="I_LWEQ"/>
    <property type="match status" value="1"/>
</dbReference>
<dbReference type="GO" id="GO:0043325">
    <property type="term" value="F:phosphatidylinositol-3,4-bisphosphate binding"/>
    <property type="evidence" value="ECO:0007669"/>
    <property type="project" value="TreeGrafter"/>
</dbReference>
<dbReference type="InterPro" id="IPR030224">
    <property type="entry name" value="Sla2_fam"/>
</dbReference>
<protein>
    <submittedName>
        <fullName evidence="8">Huntingtin interacting protein 1 related a</fullName>
    </submittedName>
</protein>
<dbReference type="GO" id="GO:0048268">
    <property type="term" value="P:clathrin coat assembly"/>
    <property type="evidence" value="ECO:0007669"/>
    <property type="project" value="TreeGrafter"/>
</dbReference>
<dbReference type="FunFam" id="1.25.40.90:FF:000012">
    <property type="entry name" value="Huntingtin interacting protein 1-related"/>
    <property type="match status" value="1"/>
</dbReference>
<evidence type="ECO:0000256" key="4">
    <source>
        <dbReference type="ARBA" id="ARBA00023203"/>
    </source>
</evidence>
<organism evidence="8 9">
    <name type="scientific">Cyprinus carpio</name>
    <name type="common">Common carp</name>
    <dbReference type="NCBI Taxonomy" id="7962"/>
    <lineage>
        <taxon>Eukaryota</taxon>
        <taxon>Metazoa</taxon>
        <taxon>Chordata</taxon>
        <taxon>Craniata</taxon>
        <taxon>Vertebrata</taxon>
        <taxon>Euteleostomi</taxon>
        <taxon>Actinopterygii</taxon>
        <taxon>Neopterygii</taxon>
        <taxon>Teleostei</taxon>
        <taxon>Ostariophysi</taxon>
        <taxon>Cypriniformes</taxon>
        <taxon>Cyprinidae</taxon>
        <taxon>Cyprininae</taxon>
        <taxon>Cyprinus</taxon>
    </lineage>
</organism>
<dbReference type="InterPro" id="IPR008942">
    <property type="entry name" value="ENTH_VHS"/>
</dbReference>
<keyword evidence="5" id="KW-0175">Coiled coil</keyword>
<evidence type="ECO:0000256" key="2">
    <source>
        <dbReference type="ARBA" id="ARBA00010135"/>
    </source>
</evidence>
<dbReference type="GO" id="GO:0030136">
    <property type="term" value="C:clathrin-coated vesicle"/>
    <property type="evidence" value="ECO:0007669"/>
    <property type="project" value="TreeGrafter"/>
</dbReference>
<feature type="domain" description="I/LWEQ" evidence="7">
    <location>
        <begin position="677"/>
        <end position="909"/>
    </location>
</feature>
<dbReference type="Gene3D" id="1.20.5.1700">
    <property type="match status" value="1"/>
</dbReference>
<dbReference type="SMART" id="SM00307">
    <property type="entry name" value="ILWEQ"/>
    <property type="match status" value="1"/>
</dbReference>
<evidence type="ECO:0000313" key="8">
    <source>
        <dbReference type="Ensembl" id="ENSCCRP00020041341.1"/>
    </source>
</evidence>
<dbReference type="SMART" id="SM00273">
    <property type="entry name" value="ENTH"/>
    <property type="match status" value="1"/>
</dbReference>
<dbReference type="GO" id="GO:0007015">
    <property type="term" value="P:actin filament organization"/>
    <property type="evidence" value="ECO:0007669"/>
    <property type="project" value="TreeGrafter"/>
</dbReference>
<dbReference type="InterPro" id="IPR035964">
    <property type="entry name" value="I/LWEQ_dom_sf"/>
</dbReference>
<dbReference type="GO" id="GO:0006897">
    <property type="term" value="P:endocytosis"/>
    <property type="evidence" value="ECO:0007669"/>
    <property type="project" value="InterPro"/>
</dbReference>
<evidence type="ECO:0000313" key="9">
    <source>
        <dbReference type="Proteomes" id="UP000694701"/>
    </source>
</evidence>
<dbReference type="GO" id="GO:0051015">
    <property type="term" value="F:actin filament binding"/>
    <property type="evidence" value="ECO:0007669"/>
    <property type="project" value="TreeGrafter"/>
</dbReference>
<keyword evidence="4" id="KW-0009">Actin-binding</keyword>
<accession>A0A8C2HFG5</accession>
<dbReference type="Pfam" id="PF01608">
    <property type="entry name" value="I_LWEQ"/>
    <property type="match status" value="1"/>
</dbReference>
<sequence length="1014" mass="113670">MVILAAIIYWLLICASLHCDVYYLIFQTVIFIYITGVHHLLCLINNVSSGLQLQSITKSITNVEAPIKEKYGRNIILGTHKEGGAVTFWSHAVSLPLSSNAILSWKFCHVVHKLLRDGHPNVSHTASIRQMGTLWGNLHDRYGHIVALYAKLLCIKIDFHLKVSLMFPSLTYDFYCIFDQINTALVSRRDGSVCIINMSFFLNAVFRQMECSSTSSTTPVGQCRLAPLVLVIQDCGLLYHFLVKLLFKLHSRIPVDALLGHRERFREQFNSLTQFFERARGMEFFKSIIQIPDLPDEPPNFLRAASLADHVKPMVVQNETFPDYDETDTQLDFETEADTLRKELEVVKPELELIKVEAQRAVVQLKSQVNKLESELEDQRTHKQLALVENERLRMEVENLRAQTAVAASIQATVEDSLTELNRNFQLEAQRAEIERLKQELATERAGDELSSVLVGLQAEKETLLRTVKDQEAEIASLRQAAQLHQTTLQQERDRHQREMTALQNQLQEKLSLDSGLLQQKLQDEQFSLLQCAVVEAEGIVLDAVAKVDDPLHVRCISTPDYLINRAELTLASIDKMQQSQAAYLRNMDDASGLLRSVTQFSHLIADTIVNGAGTAHSAPTDQADRLTDNCRDCATHCLQYLKELKLKATLPRADPTAVRYVVQRILNQGQDLLPRGADVRKEELAEMVDKEMAATSTAIEDAVLRMDEILSQARRDSSGVKLEVNQKLAIHMLVTAATDLQRDIVDNGRGAGSVKDFYAKNSRWTEGLISASKAVGWGATQMLESADKVVTDRGKYEELIVCSHEIAASTAQLVAASKVKADRGNKKLQTLQQASRHVNDMAAVVVSSTKSGQMQIENKNSMDFSGLSLIKLKTEEMDSQVKVLELEKQLVNERIRLGELRKKHYEMGGIPMDSPPGNTVNSFDSSLPTVFPDPPNMELPSLDAFTLDPPRFEPLRLDPPRPEPPAPEPAKTSSKRTSIFHKSGSLLKNAVSIYRHCSLWATLTVFPVKILPF</sequence>